<accession>A0AA38UDV8</accession>
<dbReference type="SUPFAM" id="SSF52540">
    <property type="entry name" value="P-loop containing nucleoside triphosphate hydrolases"/>
    <property type="match status" value="1"/>
</dbReference>
<dbReference type="InterPro" id="IPR011990">
    <property type="entry name" value="TPR-like_helical_dom_sf"/>
</dbReference>
<dbReference type="AlphaFoldDB" id="A0AA38UDV8"/>
<protein>
    <submittedName>
        <fullName evidence="1">P-loop containing nucleoside triphosphate hydrolase protein</fullName>
    </submittedName>
</protein>
<dbReference type="PANTHER" id="PTHR35205">
    <property type="entry name" value="NB-ARC AND TPR DOMAIN PROTEIN"/>
    <property type="match status" value="1"/>
</dbReference>
<dbReference type="Gene3D" id="3.40.50.300">
    <property type="entry name" value="P-loop containing nucleotide triphosphate hydrolases"/>
    <property type="match status" value="1"/>
</dbReference>
<dbReference type="Proteomes" id="UP001163846">
    <property type="component" value="Unassembled WGS sequence"/>
</dbReference>
<organism evidence="1 2">
    <name type="scientific">Lentinula raphanica</name>
    <dbReference type="NCBI Taxonomy" id="153919"/>
    <lineage>
        <taxon>Eukaryota</taxon>
        <taxon>Fungi</taxon>
        <taxon>Dikarya</taxon>
        <taxon>Basidiomycota</taxon>
        <taxon>Agaricomycotina</taxon>
        <taxon>Agaricomycetes</taxon>
        <taxon>Agaricomycetidae</taxon>
        <taxon>Agaricales</taxon>
        <taxon>Marasmiineae</taxon>
        <taxon>Omphalotaceae</taxon>
        <taxon>Lentinula</taxon>
    </lineage>
</organism>
<evidence type="ECO:0000313" key="1">
    <source>
        <dbReference type="EMBL" id="KAJ3834482.1"/>
    </source>
</evidence>
<evidence type="ECO:0000313" key="2">
    <source>
        <dbReference type="Proteomes" id="UP001163846"/>
    </source>
</evidence>
<dbReference type="InterPro" id="IPR027417">
    <property type="entry name" value="P-loop_NTPase"/>
</dbReference>
<dbReference type="EMBL" id="MU806526">
    <property type="protein sequence ID" value="KAJ3834482.1"/>
    <property type="molecule type" value="Genomic_DNA"/>
</dbReference>
<dbReference type="PANTHER" id="PTHR35205:SF1">
    <property type="entry name" value="ZU5 DOMAIN-CONTAINING PROTEIN"/>
    <property type="match status" value="1"/>
</dbReference>
<gene>
    <name evidence="1" type="ORF">F5878DRAFT_568439</name>
</gene>
<dbReference type="Gene3D" id="1.25.40.10">
    <property type="entry name" value="Tetratricopeptide repeat domain"/>
    <property type="match status" value="1"/>
</dbReference>
<feature type="non-terminal residue" evidence="1">
    <location>
        <position position="1"/>
    </location>
</feature>
<proteinExistence type="predicted"/>
<keyword evidence="2" id="KW-1185">Reference proteome</keyword>
<reference evidence="1" key="1">
    <citation type="submission" date="2022-08" db="EMBL/GenBank/DDBJ databases">
        <authorList>
            <consortium name="DOE Joint Genome Institute"/>
            <person name="Min B."/>
            <person name="Riley R."/>
            <person name="Sierra-Patev S."/>
            <person name="Naranjo-Ortiz M."/>
            <person name="Looney B."/>
            <person name="Konkel Z."/>
            <person name="Slot J.C."/>
            <person name="Sakamoto Y."/>
            <person name="Steenwyk J.L."/>
            <person name="Rokas A."/>
            <person name="Carro J."/>
            <person name="Camarero S."/>
            <person name="Ferreira P."/>
            <person name="Molpeceres G."/>
            <person name="Ruiz-Duenas F.J."/>
            <person name="Serrano A."/>
            <person name="Henrissat B."/>
            <person name="Drula E."/>
            <person name="Hughes K.W."/>
            <person name="Mata J.L."/>
            <person name="Ishikawa N.K."/>
            <person name="Vargas-Isla R."/>
            <person name="Ushijima S."/>
            <person name="Smith C.A."/>
            <person name="Ahrendt S."/>
            <person name="Andreopoulos W."/>
            <person name="He G."/>
            <person name="Labutti K."/>
            <person name="Lipzen A."/>
            <person name="Ng V."/>
            <person name="Sandor L."/>
            <person name="Barry K."/>
            <person name="Martinez A.T."/>
            <person name="Xiao Y."/>
            <person name="Gibbons J.G."/>
            <person name="Terashima K."/>
            <person name="Hibbett D.S."/>
            <person name="Grigoriev I.V."/>
        </authorList>
    </citation>
    <scope>NUCLEOTIDE SEQUENCE</scope>
    <source>
        <strain evidence="1">TFB9207</strain>
    </source>
</reference>
<dbReference type="GO" id="GO:0016787">
    <property type="term" value="F:hydrolase activity"/>
    <property type="evidence" value="ECO:0007669"/>
    <property type="project" value="UniProtKB-KW"/>
</dbReference>
<comment type="caution">
    <text evidence="1">The sequence shown here is derived from an EMBL/GenBank/DDBJ whole genome shotgun (WGS) entry which is preliminary data.</text>
</comment>
<name>A0AA38UDV8_9AGAR</name>
<sequence length="540" mass="61773">MSMFANAHQFSIHNSQFTMNVHNNNQPVKPDIPPGYYKGMAHCPVSTSKFTGREDILKILQDFFGVSGTVTAENKPNIFLLHGLGGAGKTQTTLEFAKRFKSSFSEVYFITANTEASIQGCYFDIATTNGATGTDTSWKAGLHWLHTHEKNWLIIIDNADDPKIDFKEYLPSCVHGNIIITSRNPELQVIVTQSEELQDLLPEEAMFLLLKHAFKSLDSITPPQKEEAALIAQELHCFPLALVQAGAYICQQNCLFGYLDRLQSQRQEMLLRNPKQSIDRYGLSVYATWNLSWAQLSLDCKILLEVCAHLYYDWIPRALFQRGVANIKSVELPLGLSYAVVEAQIILQKFTDSDLTWNNMRFDELVAEATSYSLMHIEYEAYYVFHPLVHQWLRDITNDSDKQLAVVGIILSALQNIYWKDFDVLDNMPQEESEFLQVLAPHCQELTSNLIYGDVYYNLAVGQMWFQFEYHEQAVTLWKPSLKVMKQSLGKEHILTLKHRQKLAMSLYQMPGKINEALSLLRPLLRVRNEMKESSYSPFA</sequence>
<keyword evidence="1" id="KW-0378">Hydrolase</keyword>